<dbReference type="AlphaFoldDB" id="A0A2N5UCY5"/>
<proteinExistence type="predicted"/>
<gene>
    <name evidence="2" type="ORF">PCANC_19050</name>
</gene>
<feature type="region of interest" description="Disordered" evidence="1">
    <location>
        <begin position="1"/>
        <end position="29"/>
    </location>
</feature>
<accession>A0A2N5UCY5</accession>
<evidence type="ECO:0000256" key="1">
    <source>
        <dbReference type="SAM" id="MobiDB-lite"/>
    </source>
</evidence>
<comment type="caution">
    <text evidence="2">The sequence shown here is derived from an EMBL/GenBank/DDBJ whole genome shotgun (WGS) entry which is preliminary data.</text>
</comment>
<evidence type="ECO:0000313" key="3">
    <source>
        <dbReference type="Proteomes" id="UP000235388"/>
    </source>
</evidence>
<keyword evidence="3" id="KW-1185">Reference proteome</keyword>
<reference evidence="2 3" key="1">
    <citation type="submission" date="2017-11" db="EMBL/GenBank/DDBJ databases">
        <title>De novo assembly and phasing of dikaryotic genomes from two isolates of Puccinia coronata f. sp. avenae, the causal agent of oat crown rust.</title>
        <authorList>
            <person name="Miller M.E."/>
            <person name="Zhang Y."/>
            <person name="Omidvar V."/>
            <person name="Sperschneider J."/>
            <person name="Schwessinger B."/>
            <person name="Raley C."/>
            <person name="Palmer J.M."/>
            <person name="Garnica D."/>
            <person name="Upadhyaya N."/>
            <person name="Rathjen J."/>
            <person name="Taylor J.M."/>
            <person name="Park R.F."/>
            <person name="Dodds P.N."/>
            <person name="Hirsch C.D."/>
            <person name="Kianian S.F."/>
            <person name="Figueroa M."/>
        </authorList>
    </citation>
    <scope>NUCLEOTIDE SEQUENCE [LARGE SCALE GENOMIC DNA]</scope>
    <source>
        <strain evidence="2">12NC29</strain>
    </source>
</reference>
<sequence>MRDEVQEGRFEKITEGKVPSASAPRPKPGWDYMLAPNLAPRDINGNIDPSNILQHKRRAAIAIAFVASEVPKTYREAMQSPKAKQWLEAIQAELGAMAANKLWKTVHLHMHQQDEQLLYELS</sequence>
<organism evidence="2 3">
    <name type="scientific">Puccinia coronata f. sp. avenae</name>
    <dbReference type="NCBI Taxonomy" id="200324"/>
    <lineage>
        <taxon>Eukaryota</taxon>
        <taxon>Fungi</taxon>
        <taxon>Dikarya</taxon>
        <taxon>Basidiomycota</taxon>
        <taxon>Pucciniomycotina</taxon>
        <taxon>Pucciniomycetes</taxon>
        <taxon>Pucciniales</taxon>
        <taxon>Pucciniaceae</taxon>
        <taxon>Puccinia</taxon>
    </lineage>
</organism>
<name>A0A2N5UCY5_9BASI</name>
<dbReference type="OrthoDB" id="8048783at2759"/>
<dbReference type="EMBL" id="PGCJ01000254">
    <property type="protein sequence ID" value="PLW35590.1"/>
    <property type="molecule type" value="Genomic_DNA"/>
</dbReference>
<dbReference type="Proteomes" id="UP000235388">
    <property type="component" value="Unassembled WGS sequence"/>
</dbReference>
<evidence type="ECO:0000313" key="2">
    <source>
        <dbReference type="EMBL" id="PLW35590.1"/>
    </source>
</evidence>
<protein>
    <submittedName>
        <fullName evidence="2">Uncharacterized protein</fullName>
    </submittedName>
</protein>
<feature type="compositionally biased region" description="Basic and acidic residues" evidence="1">
    <location>
        <begin position="1"/>
        <end position="15"/>
    </location>
</feature>